<feature type="region of interest" description="Disordered" evidence="1">
    <location>
        <begin position="1"/>
        <end position="45"/>
    </location>
</feature>
<organism evidence="2">
    <name type="scientific">Mustela putorius furo</name>
    <name type="common">European domestic ferret</name>
    <name type="synonym">Mustela furo</name>
    <dbReference type="NCBI Taxonomy" id="9669"/>
    <lineage>
        <taxon>Eukaryota</taxon>
        <taxon>Metazoa</taxon>
        <taxon>Chordata</taxon>
        <taxon>Craniata</taxon>
        <taxon>Vertebrata</taxon>
        <taxon>Euteleostomi</taxon>
        <taxon>Mammalia</taxon>
        <taxon>Eutheria</taxon>
        <taxon>Laurasiatheria</taxon>
        <taxon>Carnivora</taxon>
        <taxon>Caniformia</taxon>
        <taxon>Musteloidea</taxon>
        <taxon>Mustelidae</taxon>
        <taxon>Mustelinae</taxon>
        <taxon>Mustela</taxon>
    </lineage>
</organism>
<protein>
    <submittedName>
        <fullName evidence="2">Uncharacterized protein</fullName>
    </submittedName>
</protein>
<dbReference type="Ensembl" id="ENSMPUT00000013557.1">
    <property type="protein sequence ID" value="ENSMPUP00000013343.1"/>
    <property type="gene ID" value="ENSMPUG00000013444.1"/>
</dbReference>
<evidence type="ECO:0000313" key="2">
    <source>
        <dbReference type="Ensembl" id="ENSMPUP00000013343.1"/>
    </source>
</evidence>
<sequence>MMGLAEPGGVTLEAPGSGPAPLPPSSPPLRGPRPQLTPDTHALSTSSRTFHMFNIVPRAGRAAASLPYSPRTPGHFRAGADPGRGRCRRPPPRTPPVRSFPCHSRGAAGDTSRRGGRGAAWSGSARLSARCARGTPGLVVLCGHSGPVKLRMLVWSKLYKVEFGNHKREKKYHGQ</sequence>
<reference evidence="2" key="1">
    <citation type="submission" date="2024-06" db="UniProtKB">
        <authorList>
            <consortium name="Ensembl"/>
        </authorList>
    </citation>
    <scope>IDENTIFICATION</scope>
</reference>
<accession>M3YPT5</accession>
<dbReference type="InParanoid" id="M3YPT5"/>
<evidence type="ECO:0000256" key="1">
    <source>
        <dbReference type="SAM" id="MobiDB-lite"/>
    </source>
</evidence>
<name>M3YPT5_MUSPF</name>
<dbReference type="HOGENOM" id="CLU_1532038_0_0_1"/>
<dbReference type="EMBL" id="AEYP01000772">
    <property type="status" value="NOT_ANNOTATED_CDS"/>
    <property type="molecule type" value="Genomic_DNA"/>
</dbReference>
<feature type="compositionally biased region" description="Pro residues" evidence="1">
    <location>
        <begin position="18"/>
        <end position="31"/>
    </location>
</feature>
<proteinExistence type="predicted"/>
<dbReference type="AlphaFoldDB" id="M3YPT5"/>
<feature type="region of interest" description="Disordered" evidence="1">
    <location>
        <begin position="64"/>
        <end position="120"/>
    </location>
</feature>